<feature type="region of interest" description="Disordered" evidence="1">
    <location>
        <begin position="184"/>
        <end position="228"/>
    </location>
</feature>
<gene>
    <name evidence="2" type="ORF">OJ16_10150</name>
</gene>
<dbReference type="STRING" id="1461322.OJ16_10150"/>
<organism evidence="2 3">
    <name type="scientific">Vibrio renipiscarius</name>
    <dbReference type="NCBI Taxonomy" id="1461322"/>
    <lineage>
        <taxon>Bacteria</taxon>
        <taxon>Pseudomonadati</taxon>
        <taxon>Pseudomonadota</taxon>
        <taxon>Gammaproteobacteria</taxon>
        <taxon>Vibrionales</taxon>
        <taxon>Vibrionaceae</taxon>
        <taxon>Vibrio</taxon>
    </lineage>
</organism>
<evidence type="ECO:0008006" key="4">
    <source>
        <dbReference type="Google" id="ProtNLM"/>
    </source>
</evidence>
<comment type="caution">
    <text evidence="2">The sequence shown here is derived from an EMBL/GenBank/DDBJ whole genome shotgun (WGS) entry which is preliminary data.</text>
</comment>
<reference evidence="2 3" key="1">
    <citation type="submission" date="2014-11" db="EMBL/GenBank/DDBJ databases">
        <title>Draft Genome Sequence of Vibrio piscirenalis strains CECT 8603T and CECT 8604, two marine Gammaproteobacterium isolated from cultured gilthead sea bream (Sparus aurata).</title>
        <authorList>
            <person name="Arahal D.R."/>
            <person name="Rodrigo-Torres L."/>
            <person name="Lucena T."/>
            <person name="Pujalte M.J."/>
        </authorList>
    </citation>
    <scope>NUCLEOTIDE SEQUENCE [LARGE SCALE GENOMIC DNA]</scope>
    <source>
        <strain evidence="2 3">DCR 1-4-2</strain>
    </source>
</reference>
<dbReference type="AlphaFoldDB" id="A0A0C2NCH4"/>
<accession>A0A0C2NW11</accession>
<evidence type="ECO:0000313" key="3">
    <source>
        <dbReference type="Proteomes" id="UP000031672"/>
    </source>
</evidence>
<keyword evidence="3" id="KW-1185">Reference proteome</keyword>
<dbReference type="EMBL" id="JTKH01000019">
    <property type="protein sequence ID" value="KII78377.1"/>
    <property type="molecule type" value="Genomic_DNA"/>
</dbReference>
<dbReference type="Proteomes" id="UP000031672">
    <property type="component" value="Unassembled WGS sequence"/>
</dbReference>
<protein>
    <recommendedName>
        <fullName evidence="4">Phage protein</fullName>
    </recommendedName>
</protein>
<dbReference type="RefSeq" id="WP_040990038.1">
    <property type="nucleotide sequence ID" value="NZ_JTKH01000019.1"/>
</dbReference>
<proteinExistence type="predicted"/>
<name>A0A0C2NCH4_9VIBR</name>
<feature type="compositionally biased region" description="Basic and acidic residues" evidence="1">
    <location>
        <begin position="190"/>
        <end position="215"/>
    </location>
</feature>
<sequence length="251" mass="28661">MTLLEKLNKQKQRAKEFKKDIPFNALATMMPSDGVPFMAKSDWMPVLVIENMDADTGFKETFLVDADVAQSLPKNKVSSKMMHVLQTQKDEIRFAILSHKPTNTWNRSKLELIQASNDGKVVSVKRDKEASVYGFSIEHDIAPFEIDMVLVEESLEQAFGGDYFIDSLEHYMAKQLLEGEGEYVETPDGVDDKKQVDEKNVEVETSHNDEIEKPKPISLSESDEWDVDDIKLDDEDDFSFDFDDIPEQQAK</sequence>
<dbReference type="OrthoDB" id="9978575at2"/>
<evidence type="ECO:0000313" key="2">
    <source>
        <dbReference type="EMBL" id="KII78377.1"/>
    </source>
</evidence>
<accession>A0A0C2NCH4</accession>
<evidence type="ECO:0000256" key="1">
    <source>
        <dbReference type="SAM" id="MobiDB-lite"/>
    </source>
</evidence>